<dbReference type="InterPro" id="IPR000868">
    <property type="entry name" value="Isochorismatase-like_dom"/>
</dbReference>
<dbReference type="Pfam" id="PF00857">
    <property type="entry name" value="Isochorismatase"/>
    <property type="match status" value="1"/>
</dbReference>
<feature type="domain" description="Isochorismatase-like" evidence="1">
    <location>
        <begin position="14"/>
        <end position="55"/>
    </location>
</feature>
<dbReference type="EMBL" id="QSND01000002">
    <property type="protein sequence ID" value="KAA6451077.1"/>
    <property type="molecule type" value="Genomic_DNA"/>
</dbReference>
<evidence type="ECO:0000313" key="3">
    <source>
        <dbReference type="Proteomes" id="UP000324326"/>
    </source>
</evidence>
<evidence type="ECO:0000259" key="1">
    <source>
        <dbReference type="Pfam" id="PF00857"/>
    </source>
</evidence>
<reference evidence="2 3" key="1">
    <citation type="submission" date="2018-08" db="EMBL/GenBank/DDBJ databases">
        <title>Bacillus phenotypic plasticity.</title>
        <authorList>
            <person name="Hurtado E."/>
        </authorList>
    </citation>
    <scope>NUCLEOTIDE SEQUENCE [LARGE SCALE GENOMIC DNA]</scope>
    <source>
        <strain evidence="2 3">427</strain>
    </source>
</reference>
<organism evidence="2 3">
    <name type="scientific">Bacillus swezeyi</name>
    <dbReference type="NCBI Taxonomy" id="1925020"/>
    <lineage>
        <taxon>Bacteria</taxon>
        <taxon>Bacillati</taxon>
        <taxon>Bacillota</taxon>
        <taxon>Bacilli</taxon>
        <taxon>Bacillales</taxon>
        <taxon>Bacillaceae</taxon>
        <taxon>Bacillus</taxon>
    </lineage>
</organism>
<dbReference type="SUPFAM" id="SSF52499">
    <property type="entry name" value="Isochorismatase-like hydrolases"/>
    <property type="match status" value="1"/>
</dbReference>
<sequence length="91" mass="10013">MSQTVLSKPASWNICGMMTHMCIDATTRTAKGFGYECTVIADAYVTADLHFHNHSVPAEHVYHAFLSALDSTYASVLSYEEYLAMIDCSGL</sequence>
<protein>
    <submittedName>
        <fullName evidence="2">Isochorismatase family protein</fullName>
    </submittedName>
</protein>
<dbReference type="Gene3D" id="3.40.50.850">
    <property type="entry name" value="Isochorismatase-like"/>
    <property type="match status" value="1"/>
</dbReference>
<dbReference type="InterPro" id="IPR036380">
    <property type="entry name" value="Isochorismatase-like_sf"/>
</dbReference>
<proteinExistence type="predicted"/>
<name>A0A5M8RR72_9BACI</name>
<dbReference type="AlphaFoldDB" id="A0A5M8RR72"/>
<dbReference type="Proteomes" id="UP000324326">
    <property type="component" value="Unassembled WGS sequence"/>
</dbReference>
<accession>A0A5M8RR72</accession>
<gene>
    <name evidence="2" type="ORF">DX927_09660</name>
</gene>
<evidence type="ECO:0000313" key="2">
    <source>
        <dbReference type="EMBL" id="KAA6451077.1"/>
    </source>
</evidence>
<comment type="caution">
    <text evidence="2">The sequence shown here is derived from an EMBL/GenBank/DDBJ whole genome shotgun (WGS) entry which is preliminary data.</text>
</comment>